<dbReference type="AlphaFoldDB" id="A0A378Y3E1"/>
<reference evidence="1 2" key="1">
    <citation type="submission" date="2018-06" db="EMBL/GenBank/DDBJ databases">
        <authorList>
            <consortium name="Pathogen Informatics"/>
            <person name="Doyle S."/>
        </authorList>
    </citation>
    <scope>NUCLEOTIDE SEQUENCE [LARGE SCALE GENOMIC DNA]</scope>
    <source>
        <strain evidence="1 2">NCTC10343</strain>
    </source>
</reference>
<evidence type="ECO:0000313" key="2">
    <source>
        <dbReference type="Proteomes" id="UP000254400"/>
    </source>
</evidence>
<dbReference type="GeneID" id="93347845"/>
<protein>
    <submittedName>
        <fullName evidence="1">Uncharacterized protein</fullName>
    </submittedName>
</protein>
<gene>
    <name evidence="1" type="ORF">NCTC10343_04522</name>
</gene>
<organism evidence="1 2">
    <name type="scientific">Paenibacillus polymyxa</name>
    <name type="common">Bacillus polymyxa</name>
    <dbReference type="NCBI Taxonomy" id="1406"/>
    <lineage>
        <taxon>Bacteria</taxon>
        <taxon>Bacillati</taxon>
        <taxon>Bacillota</taxon>
        <taxon>Bacilli</taxon>
        <taxon>Bacillales</taxon>
        <taxon>Paenibacillaceae</taxon>
        <taxon>Paenibacillus</taxon>
    </lineage>
</organism>
<name>A0A378Y3E1_PAEPO</name>
<evidence type="ECO:0000313" key="1">
    <source>
        <dbReference type="EMBL" id="SUA71614.1"/>
    </source>
</evidence>
<sequence>MRVNLKFTNKGQVAVEKFNNEELIEIFSRYIKTLCKKYDISVTVPEDLNEQILEEGTVKVVLDKINCDMDAFFKELSRDIKVPLVKRLGTKLDNVFKTEVVEQEQSQE</sequence>
<dbReference type="Proteomes" id="UP000254400">
    <property type="component" value="Unassembled WGS sequence"/>
</dbReference>
<dbReference type="RefSeq" id="WP_019688523.1">
    <property type="nucleotide sequence ID" value="NZ_CP036496.1"/>
</dbReference>
<accession>A0A378Y3E1</accession>
<proteinExistence type="predicted"/>
<dbReference type="EMBL" id="UGSC01000001">
    <property type="protein sequence ID" value="SUA71614.1"/>
    <property type="molecule type" value="Genomic_DNA"/>
</dbReference>